<accession>A0A8J6Q195</accession>
<sequence>MNAHLNLFRSYSKKEREGFQLEDDLTRALAITLQENDVFSHSILKHILTHKAGVYENLFDCYNTDNPVVIDIQKRVESIQDFDHLFAVRISGDTMGDDFFTQTHNRDYNPITDLFIQIDNTAVIFEVKPGNHNSTAQLYNQALNAIKGIDGYTIEDNVTPVDLNWPLLMQLAVRVNNYQEAIAKPSRTLDNFIAYIKMHNYQWLPQLALSALAFGENEKSIVKRFKDAVENSGNQSISNRLGLKHSFGWGEELLIGLNNNPQEIVFRVFPGNTKAQGWPVFAQNGEAKFKNEVFVNGKFRPLTKNYHIKFSGQRYITGLWASASDFKTPLHTRENFLKHTGRKKREYWQDIEKLLDSVFAEEYNWKTKCEWDSKIMGSNRSQFDISLGYEISFTIPYSELQTLDTDKNNLEPLMRLIEEVKSEFESVVLVSVN</sequence>
<dbReference type="Proteomes" id="UP000621516">
    <property type="component" value="Unassembled WGS sequence"/>
</dbReference>
<comment type="caution">
    <text evidence="1">The sequence shown here is derived from an EMBL/GenBank/DDBJ whole genome shotgun (WGS) entry which is preliminary data.</text>
</comment>
<evidence type="ECO:0000313" key="2">
    <source>
        <dbReference type="Proteomes" id="UP000621516"/>
    </source>
</evidence>
<keyword evidence="2" id="KW-1185">Reference proteome</keyword>
<evidence type="ECO:0008006" key="3">
    <source>
        <dbReference type="Google" id="ProtNLM"/>
    </source>
</evidence>
<name>A0A8J6Q195_9FLAO</name>
<dbReference type="RefSeq" id="WP_188223731.1">
    <property type="nucleotide sequence ID" value="NZ_JACVXD010000005.1"/>
</dbReference>
<gene>
    <name evidence="1" type="ORF">ICJ85_10425</name>
</gene>
<reference evidence="1 2" key="1">
    <citation type="journal article" date="2018" name="J. Microbiol.">
        <title>Aestuariibaculum marinum sp. nov., a marine bacterium isolated from seawater in South Korea.</title>
        <authorList>
            <person name="Choi J."/>
            <person name="Lee D."/>
            <person name="Jang J.H."/>
            <person name="Cha S."/>
            <person name="Seo T."/>
        </authorList>
    </citation>
    <scope>NUCLEOTIDE SEQUENCE [LARGE SCALE GENOMIC DNA]</scope>
    <source>
        <strain evidence="1 2">IP7</strain>
    </source>
</reference>
<proteinExistence type="predicted"/>
<dbReference type="AlphaFoldDB" id="A0A8J6Q195"/>
<organism evidence="1 2">
    <name type="scientific">Aestuariibaculum marinum</name>
    <dbReference type="NCBI Taxonomy" id="2683592"/>
    <lineage>
        <taxon>Bacteria</taxon>
        <taxon>Pseudomonadati</taxon>
        <taxon>Bacteroidota</taxon>
        <taxon>Flavobacteriia</taxon>
        <taxon>Flavobacteriales</taxon>
        <taxon>Flavobacteriaceae</taxon>
    </lineage>
</organism>
<protein>
    <recommendedName>
        <fullName evidence="3">PD-(D/E)XK nuclease superfamily protein</fullName>
    </recommendedName>
</protein>
<dbReference type="EMBL" id="JACVXD010000005">
    <property type="protein sequence ID" value="MBD0824430.1"/>
    <property type="molecule type" value="Genomic_DNA"/>
</dbReference>
<evidence type="ECO:0000313" key="1">
    <source>
        <dbReference type="EMBL" id="MBD0824430.1"/>
    </source>
</evidence>